<reference evidence="2 3" key="1">
    <citation type="submission" date="2018-06" db="EMBL/GenBank/DDBJ databases">
        <title>Genomic Encyclopedia of Type Strains, Phase IV (KMG-IV): sequencing the most valuable type-strain genomes for metagenomic binning, comparative biology and taxonomic classification.</title>
        <authorList>
            <person name="Goeker M."/>
        </authorList>
    </citation>
    <scope>NUCLEOTIDE SEQUENCE [LARGE SCALE GENOMIC DNA]</scope>
    <source>
        <strain evidence="2 3">DSM 25532</strain>
    </source>
</reference>
<dbReference type="Proteomes" id="UP000253426">
    <property type="component" value="Unassembled WGS sequence"/>
</dbReference>
<organism evidence="2 3">
    <name type="scientific">Roseimicrobium gellanilyticum</name>
    <dbReference type="NCBI Taxonomy" id="748857"/>
    <lineage>
        <taxon>Bacteria</taxon>
        <taxon>Pseudomonadati</taxon>
        <taxon>Verrucomicrobiota</taxon>
        <taxon>Verrucomicrobiia</taxon>
        <taxon>Verrucomicrobiales</taxon>
        <taxon>Verrucomicrobiaceae</taxon>
        <taxon>Roseimicrobium</taxon>
    </lineage>
</organism>
<evidence type="ECO:0000256" key="1">
    <source>
        <dbReference type="SAM" id="SignalP"/>
    </source>
</evidence>
<accession>A0A366HH66</accession>
<name>A0A366HH66_9BACT</name>
<keyword evidence="3" id="KW-1185">Reference proteome</keyword>
<protein>
    <submittedName>
        <fullName evidence="2">Uncharacterized protein</fullName>
    </submittedName>
</protein>
<sequence>MSMRLWSLILRCVMAGMLCLTCTHCASTPEEEAREWASILEHRLSREWILQAKVVTLGEQTVYFHGEAEVGPELPLVGWAGDITGDVLIITPKSATVCTNLKVTPDGGVHVAGRSHTEAKDPPNAWEYLVPR</sequence>
<feature type="signal peptide" evidence="1">
    <location>
        <begin position="1"/>
        <end position="25"/>
    </location>
</feature>
<keyword evidence="1" id="KW-0732">Signal</keyword>
<gene>
    <name evidence="2" type="ORF">DES53_1074</name>
</gene>
<evidence type="ECO:0000313" key="3">
    <source>
        <dbReference type="Proteomes" id="UP000253426"/>
    </source>
</evidence>
<dbReference type="AlphaFoldDB" id="A0A366HH66"/>
<comment type="caution">
    <text evidence="2">The sequence shown here is derived from an EMBL/GenBank/DDBJ whole genome shotgun (WGS) entry which is preliminary data.</text>
</comment>
<evidence type="ECO:0000313" key="2">
    <source>
        <dbReference type="EMBL" id="RBP41175.1"/>
    </source>
</evidence>
<feature type="chain" id="PRO_5017016372" evidence="1">
    <location>
        <begin position="26"/>
        <end position="132"/>
    </location>
</feature>
<dbReference type="EMBL" id="QNRR01000007">
    <property type="protein sequence ID" value="RBP41175.1"/>
    <property type="molecule type" value="Genomic_DNA"/>
</dbReference>
<proteinExistence type="predicted"/>